<dbReference type="CDD" id="cd14836">
    <property type="entry name" value="AP2_Mu_N"/>
    <property type="match status" value="1"/>
</dbReference>
<dbReference type="PANTHER" id="PTHR10529">
    <property type="entry name" value="AP COMPLEX SUBUNIT MU"/>
    <property type="match status" value="1"/>
</dbReference>
<keyword evidence="2 9" id="KW-0813">Transport</keyword>
<evidence type="ECO:0000256" key="5">
    <source>
        <dbReference type="ARBA" id="ARBA00023136"/>
    </source>
</evidence>
<keyword evidence="5" id="KW-0472">Membrane</keyword>
<comment type="similarity">
    <text evidence="9">Belongs to the adaptor complexes medium subunit family.</text>
</comment>
<dbReference type="InterPro" id="IPR050431">
    <property type="entry name" value="Adaptor_comp_med_subunit"/>
</dbReference>
<dbReference type="GO" id="GO:0006886">
    <property type="term" value="P:intracellular protein transport"/>
    <property type="evidence" value="ECO:0007669"/>
    <property type="project" value="UniProtKB-UniRule"/>
</dbReference>
<dbReference type="Gene3D" id="2.60.40.1170">
    <property type="entry name" value="Mu homology domain, subdomain B"/>
    <property type="match status" value="2"/>
</dbReference>
<dbReference type="PRINTS" id="PR00314">
    <property type="entry name" value="CLATHRINADPT"/>
</dbReference>
<evidence type="ECO:0000256" key="4">
    <source>
        <dbReference type="ARBA" id="ARBA00022927"/>
    </source>
</evidence>
<dbReference type="CDD" id="cd09251">
    <property type="entry name" value="AP-2_Mu2_Cterm"/>
    <property type="match status" value="1"/>
</dbReference>
<dbReference type="InterPro" id="IPR011012">
    <property type="entry name" value="Longin-like_dom_sf"/>
</dbReference>
<feature type="domain" description="MHD" evidence="10">
    <location>
        <begin position="194"/>
        <end position="474"/>
    </location>
</feature>
<evidence type="ECO:0000256" key="7">
    <source>
        <dbReference type="ARBA" id="ARBA00023329"/>
    </source>
</evidence>
<dbReference type="InterPro" id="IPR043512">
    <property type="entry name" value="Mu2_C"/>
</dbReference>
<dbReference type="Proteomes" id="UP000031516">
    <property type="component" value="Unassembled WGS sequence"/>
</dbReference>
<dbReference type="InterPro" id="IPR036168">
    <property type="entry name" value="AP2_Mu_C_sf"/>
</dbReference>
<accession>A0A0A8L1U2</accession>
<evidence type="ECO:0000313" key="11">
    <source>
        <dbReference type="EMBL" id="CDO92830.1"/>
    </source>
</evidence>
<name>A0A0A8L1U2_9SACH</name>
<evidence type="ECO:0000313" key="12">
    <source>
        <dbReference type="Proteomes" id="UP000031516"/>
    </source>
</evidence>
<dbReference type="InterPro" id="IPR043532">
    <property type="entry name" value="AP2_Mu_N"/>
</dbReference>
<dbReference type="EMBL" id="CCBQ010000018">
    <property type="protein sequence ID" value="CDO92830.1"/>
    <property type="molecule type" value="Genomic_DNA"/>
</dbReference>
<dbReference type="GO" id="GO:0005905">
    <property type="term" value="C:clathrin-coated pit"/>
    <property type="evidence" value="ECO:0007669"/>
    <property type="project" value="UniProtKB-KW"/>
</dbReference>
<organism evidence="11 12">
    <name type="scientific">Kluyveromyces dobzhanskii CBS 2104</name>
    <dbReference type="NCBI Taxonomy" id="1427455"/>
    <lineage>
        <taxon>Eukaryota</taxon>
        <taxon>Fungi</taxon>
        <taxon>Dikarya</taxon>
        <taxon>Ascomycota</taxon>
        <taxon>Saccharomycotina</taxon>
        <taxon>Saccharomycetes</taxon>
        <taxon>Saccharomycetales</taxon>
        <taxon>Saccharomycetaceae</taxon>
        <taxon>Kluyveromyces</taxon>
    </lineage>
</organism>
<dbReference type="SUPFAM" id="SSF49447">
    <property type="entry name" value="Second domain of Mu2 adaptin subunit (ap50) of ap2 adaptor"/>
    <property type="match status" value="1"/>
</dbReference>
<dbReference type="GO" id="GO:0030659">
    <property type="term" value="C:cytoplasmic vesicle membrane"/>
    <property type="evidence" value="ECO:0007669"/>
    <property type="project" value="UniProtKB-SubCell"/>
</dbReference>
<sequence length="475" mass="53180">MISAIFIYSARGDLLICKLIKDHVKRSLADVFRTQVINDPHVRSPILTLGSTTFHHIIRESAGNVPMWLVAVSRSNVDSSMIWEYLHKLYQLMEVFGLNDEDVLKDEFMLLYELTDITLENGIPQTTELAQIIPRASRKPIYSSAGSKSSEVDDFLSGSGIMKAPKLSKRSSSTMALPSVPECPWRPAGLKYRKNEVYLDINEKITILVGKDGSIVKSFVDGSVDCVSHLSGMPVCQLGLNDAHSNRGDEKSELSLVEMMSEYDIKNKKAIPNAAAGSVMLEDCKFHQCVQLNKYENSHVIQFVPPDGAFQLMQYRVVDNVNIPFNVIPEVEIVKQSTLNYKITLRSLFPSTVSAKDVSVKIPVPPTTIKCDFNVSGGKCKYDAGEKCMIWKYNKYKGSTENTLSASIAIPATSHDLSDLLRWSKPPISLSFEIVMFSNSGLVVRHLKCHEPQANYQPVKWIKYISHSGAYEIRY</sequence>
<dbReference type="SUPFAM" id="SSF64356">
    <property type="entry name" value="SNARE-like"/>
    <property type="match status" value="1"/>
</dbReference>
<keyword evidence="6" id="KW-0168">Coated pit</keyword>
<keyword evidence="7" id="KW-0968">Cytoplasmic vesicle</keyword>
<evidence type="ECO:0000256" key="2">
    <source>
        <dbReference type="ARBA" id="ARBA00022448"/>
    </source>
</evidence>
<keyword evidence="4 9" id="KW-0653">Protein transport</keyword>
<evidence type="ECO:0000256" key="9">
    <source>
        <dbReference type="PIRNR" id="PIRNR005992"/>
    </source>
</evidence>
<dbReference type="PIRSF" id="PIRSF005992">
    <property type="entry name" value="Clathrin_mu"/>
    <property type="match status" value="1"/>
</dbReference>
<comment type="caution">
    <text evidence="11">The sequence shown here is derived from an EMBL/GenBank/DDBJ whole genome shotgun (WGS) entry which is preliminary data.</text>
</comment>
<dbReference type="PROSITE" id="PS51072">
    <property type="entry name" value="MHD"/>
    <property type="match status" value="1"/>
</dbReference>
<evidence type="ECO:0000256" key="8">
    <source>
        <dbReference type="ARBA" id="ARBA00037878"/>
    </source>
</evidence>
<protein>
    <submittedName>
        <fullName evidence="11">WGS project CCBQ000000000 data, contig MAT</fullName>
    </submittedName>
</protein>
<dbReference type="InterPro" id="IPR001392">
    <property type="entry name" value="Clathrin_mu"/>
</dbReference>
<evidence type="ECO:0000256" key="6">
    <source>
        <dbReference type="ARBA" id="ARBA00023176"/>
    </source>
</evidence>
<dbReference type="Gene3D" id="3.30.450.60">
    <property type="match status" value="1"/>
</dbReference>
<keyword evidence="12" id="KW-1185">Reference proteome</keyword>
<evidence type="ECO:0000256" key="3">
    <source>
        <dbReference type="ARBA" id="ARBA00022583"/>
    </source>
</evidence>
<dbReference type="GO" id="GO:0006897">
    <property type="term" value="P:endocytosis"/>
    <property type="evidence" value="ECO:0007669"/>
    <property type="project" value="UniProtKB-KW"/>
</dbReference>
<dbReference type="InterPro" id="IPR028565">
    <property type="entry name" value="MHD"/>
</dbReference>
<dbReference type="Pfam" id="PF00928">
    <property type="entry name" value="Adap_comp_sub"/>
    <property type="match status" value="1"/>
</dbReference>
<keyword evidence="3" id="KW-0254">Endocytosis</keyword>
<proteinExistence type="inferred from homology"/>
<comment type="subcellular location">
    <subcellularLocation>
        <location evidence="1">Cytoplasmic vesicle membrane</location>
    </subcellularLocation>
    <subcellularLocation>
        <location evidence="8">Membrane</location>
        <location evidence="8">Coated pit</location>
    </subcellularLocation>
</comment>
<reference evidence="11 12" key="1">
    <citation type="submission" date="2014-03" db="EMBL/GenBank/DDBJ databases">
        <title>The genome of Kluyveromyces dobzhanskii.</title>
        <authorList>
            <person name="Nystedt B."/>
            <person name="Astrom S."/>
        </authorList>
    </citation>
    <scope>NUCLEOTIDE SEQUENCE [LARGE SCALE GENOMIC DNA]</scope>
    <source>
        <strain evidence="11 12">CBS 2104</strain>
    </source>
</reference>
<dbReference type="GO" id="GO:0030131">
    <property type="term" value="C:clathrin adaptor complex"/>
    <property type="evidence" value="ECO:0007669"/>
    <property type="project" value="UniProtKB-UniRule"/>
</dbReference>
<evidence type="ECO:0000259" key="10">
    <source>
        <dbReference type="PROSITE" id="PS51072"/>
    </source>
</evidence>
<evidence type="ECO:0000256" key="1">
    <source>
        <dbReference type="ARBA" id="ARBA00004156"/>
    </source>
</evidence>
<dbReference type="AlphaFoldDB" id="A0A0A8L1U2"/>
<gene>
    <name evidence="11" type="ORF">KLDO_g1139</name>
</gene>
<dbReference type="OrthoDB" id="10259133at2759"/>